<dbReference type="PANTHER" id="PTHR10706:SF130">
    <property type="entry name" value="F-BOX ONLY PROTEIN 31"/>
    <property type="match status" value="1"/>
</dbReference>
<dbReference type="EMBL" id="JAKMXF010000001">
    <property type="protein sequence ID" value="KAI6662005.1"/>
    <property type="molecule type" value="Genomic_DNA"/>
</dbReference>
<keyword evidence="3" id="KW-0833">Ubl conjugation pathway</keyword>
<dbReference type="PROSITE" id="PS50181">
    <property type="entry name" value="FBOX"/>
    <property type="match status" value="1"/>
</dbReference>
<dbReference type="AlphaFoldDB" id="A0AAV7KNG4"/>
<dbReference type="Gene3D" id="1.20.1280.50">
    <property type="match status" value="1"/>
</dbReference>
<sequence length="424" mass="48419">MAESNSELVKQNPAHKPLLLLELPRDILIKIVIVCTPRSLSALSVCCKELYVLCNTDIIWKYIISYRYRDVSVFHLLPDLSNKSLYHKYYYFLCQLRGLWVLHLDPYNIVISIAQSSTNPLEFIGKMPGLRHVKFMNNPLEYHEIAKFSLYDSSFKISKRNVTFSCSGRFEEGERVDPLKIIRLSKSACKNLVCEINNPKLKDLGSRDVYSIDRYSDLNSSYNNTTCELNLTKVVVCKVHTDEPQLLSPGVYRGDYFIHGIELLLVYYQDGMIFVRKLAGDSNIPGDKISIRCQHLNKLNTKTPVYVDITRGGRILCSLDSDLYPKKFIVSYTGEGQIADFGYLSSCFCPGTMYVADENTFVYIWDTLGVCTLFRKCEDLSSEFGLNSSPDSDTPTTTSREIYRIWEYASDAPPVNFHTPNSVN</sequence>
<dbReference type="InterPro" id="IPR036047">
    <property type="entry name" value="F-box-like_dom_sf"/>
</dbReference>
<proteinExistence type="inferred from homology"/>
<reference evidence="5 6" key="1">
    <citation type="journal article" date="2023" name="BMC Biol.">
        <title>The compact genome of the sponge Oopsacas minuta (Hexactinellida) is lacking key metazoan core genes.</title>
        <authorList>
            <person name="Santini S."/>
            <person name="Schenkelaars Q."/>
            <person name="Jourda C."/>
            <person name="Duchesne M."/>
            <person name="Belahbib H."/>
            <person name="Rocher C."/>
            <person name="Selva M."/>
            <person name="Riesgo A."/>
            <person name="Vervoort M."/>
            <person name="Leys S.P."/>
            <person name="Kodjabachian L."/>
            <person name="Le Bivic A."/>
            <person name="Borchiellini C."/>
            <person name="Claverie J.M."/>
            <person name="Renard E."/>
        </authorList>
    </citation>
    <scope>NUCLEOTIDE SEQUENCE [LARGE SCALE GENOMIC DNA]</scope>
    <source>
        <strain evidence="5">SPO-2</strain>
    </source>
</reference>
<dbReference type="Proteomes" id="UP001165289">
    <property type="component" value="Unassembled WGS sequence"/>
</dbReference>
<evidence type="ECO:0000256" key="1">
    <source>
        <dbReference type="ARBA" id="ARBA00004906"/>
    </source>
</evidence>
<comment type="pathway">
    <text evidence="1">Protein modification; protein ubiquitination.</text>
</comment>
<evidence type="ECO:0000259" key="4">
    <source>
        <dbReference type="PROSITE" id="PS50181"/>
    </source>
</evidence>
<dbReference type="PANTHER" id="PTHR10706">
    <property type="entry name" value="F-BOX FAMILY PROTEIN"/>
    <property type="match status" value="1"/>
</dbReference>
<dbReference type="InterPro" id="IPR045048">
    <property type="entry name" value="FBXO31/39"/>
</dbReference>
<name>A0AAV7KNG4_9METZ</name>
<evidence type="ECO:0000313" key="6">
    <source>
        <dbReference type="Proteomes" id="UP001165289"/>
    </source>
</evidence>
<comment type="caution">
    <text evidence="5">The sequence shown here is derived from an EMBL/GenBank/DDBJ whole genome shotgun (WGS) entry which is preliminary data.</text>
</comment>
<dbReference type="SUPFAM" id="SSF81383">
    <property type="entry name" value="F-box domain"/>
    <property type="match status" value="1"/>
</dbReference>
<dbReference type="InterPro" id="IPR001810">
    <property type="entry name" value="F-box_dom"/>
</dbReference>
<protein>
    <recommendedName>
        <fullName evidence="4">F-box domain-containing protein</fullName>
    </recommendedName>
</protein>
<accession>A0AAV7KNG4</accession>
<feature type="domain" description="F-box" evidence="4">
    <location>
        <begin position="17"/>
        <end position="63"/>
    </location>
</feature>
<organism evidence="5 6">
    <name type="scientific">Oopsacas minuta</name>
    <dbReference type="NCBI Taxonomy" id="111878"/>
    <lineage>
        <taxon>Eukaryota</taxon>
        <taxon>Metazoa</taxon>
        <taxon>Porifera</taxon>
        <taxon>Hexactinellida</taxon>
        <taxon>Hexasterophora</taxon>
        <taxon>Lyssacinosida</taxon>
        <taxon>Leucopsacidae</taxon>
        <taxon>Oopsacas</taxon>
    </lineage>
</organism>
<evidence type="ECO:0000256" key="2">
    <source>
        <dbReference type="ARBA" id="ARBA00010611"/>
    </source>
</evidence>
<dbReference type="Pfam" id="PF12014">
    <property type="entry name" value="Cyclin_D1_bind"/>
    <property type="match status" value="1"/>
</dbReference>
<evidence type="ECO:0000313" key="5">
    <source>
        <dbReference type="EMBL" id="KAI6662005.1"/>
    </source>
</evidence>
<comment type="similarity">
    <text evidence="2">Belongs to the FBXO31 family.</text>
</comment>
<keyword evidence="6" id="KW-1185">Reference proteome</keyword>
<gene>
    <name evidence="5" type="ORF">LOD99_9592</name>
</gene>
<evidence type="ECO:0000256" key="3">
    <source>
        <dbReference type="ARBA" id="ARBA00022786"/>
    </source>
</evidence>